<dbReference type="Pfam" id="PF13715">
    <property type="entry name" value="CarbopepD_reg_2"/>
    <property type="match status" value="1"/>
</dbReference>
<sequence length="1190" mass="135122">MHLTCKNAGLRRHSIQLPGAQQTPGGPAVFSPFPRLQQTLRIMRLLMFFMLAGFLQVSASGVSQTVTLSMRKAPAEKVFRSIEQQTGFTFIVFKKDLEKMPSVTLRLENTPLKDALDQCFEHSPFTYIIDDKNIIVQAKQPASLAFPPLYPTYIVYNGVVKGPNGQQLPGVNIQVKGTQTGTVTNNDGAFSINANPGNILVISAIGYETVEHKLVSNDTSITIVMKIKTNIMDTSVVTVVNTGYQSFNRDRATGSFGYIGSVDLDRQIGAIDITQKFLMLPGVQLVNGNPIIRGKSSLNASQSPLLVIDGFASELGYSSINPNDVESITILRDASAASIWGARASNGVIVITTKQAKKGSGPPVFSFSSSIQFLEMPEIEALRIANSSQLVDVEIEALDKGWYNTNNPENNVGYSRAYEIYRNRKNNVISEEEAKKQYDVLRNNDAWSQKDLFFRTGLLTNQHLSVSGATNQNRYYISMNYQDNKTTARQTEYKRMNLLVKNSYQIIPQLRFDADLNITYQKGMNNGLSTYDFVRQRRYEMFLDENGNYVPVYEPYRTIQRNQELMNKGYLDWNKNLKRDFDNFDKTWSIFAPRINFTLAWNATRALSFETKFQYERTENRNDDYQNLEIYNTRRLINEFTIIGSDNKPVNQLPSGPIFYQNNSSIQAINWRNQVKFDKEWNGSQHRVNILAGTEISRVRTLERKDRYHNYDKQRLTYSQIDADKLAGGVTGWNGGNLNYAPIFQPVVDKENRQFSMYANGSYTYDDRYIVSASGRIDKSNLFGATTNDKMTPLYSFGLAWNLSKEKFFRADFINNLKLRATIGLNGNIDRLTSKVLVGIPRTNDYSTGEDYLDIEFPENSKLRWESTRSTNFGADIDLFNHRLEISADYYIKKSYDLLGYVQADPSVGFEKVYKNTAEVSNKGIDIRISGDILRKGDLRWTSTLNLSLNKNKVTKVYVPTPSMDTYLTGGKSREKEGKPIDYFYSYNWAGLNGNGEPMAYNDKGEKVPWSTSQTPKLEWLVYSGSTVPNVFGSFMNVISWKRFTLTPIFTYQFGAVMRAPVTYVRSGIPVLEDISTRWRKAGDENITNLPGLFTTANEPYQRRLFYAQNSSRVVSADFVRLSVLSLSYNLPQRWTGNIFRNIQLAAQGTNVFLWKKNDLGIDPEAITRNSGDLSLPEVKTWTIQLKLDF</sequence>
<evidence type="ECO:0000256" key="6">
    <source>
        <dbReference type="ARBA" id="ARBA00023237"/>
    </source>
</evidence>
<dbReference type="OrthoDB" id="9768177at2"/>
<dbReference type="Gene3D" id="2.60.40.1120">
    <property type="entry name" value="Carboxypeptidase-like, regulatory domain"/>
    <property type="match status" value="1"/>
</dbReference>
<dbReference type="RefSeq" id="WP_130544564.1">
    <property type="nucleotide sequence ID" value="NZ_CP042431.1"/>
</dbReference>
<dbReference type="InterPro" id="IPR023997">
    <property type="entry name" value="TonB-dep_OMP_SusC/RagA_CS"/>
</dbReference>
<keyword evidence="6 7" id="KW-0998">Cell outer membrane</keyword>
<dbReference type="InterPro" id="IPR008969">
    <property type="entry name" value="CarboxyPept-like_regulatory"/>
</dbReference>
<comment type="similarity">
    <text evidence="7">Belongs to the TonB-dependent receptor family.</text>
</comment>
<dbReference type="GO" id="GO:0009279">
    <property type="term" value="C:cell outer membrane"/>
    <property type="evidence" value="ECO:0007669"/>
    <property type="project" value="UniProtKB-SubCell"/>
</dbReference>
<keyword evidence="2 7" id="KW-0813">Transport</keyword>
<evidence type="ECO:0000256" key="2">
    <source>
        <dbReference type="ARBA" id="ARBA00022448"/>
    </source>
</evidence>
<dbReference type="InterPro" id="IPR037066">
    <property type="entry name" value="Plug_dom_sf"/>
</dbReference>
<dbReference type="InterPro" id="IPR036942">
    <property type="entry name" value="Beta-barrel_TonB_sf"/>
</dbReference>
<dbReference type="Gene3D" id="2.40.170.20">
    <property type="entry name" value="TonB-dependent receptor, beta-barrel domain"/>
    <property type="match status" value="1"/>
</dbReference>
<feature type="domain" description="TonB-dependent receptor plug" evidence="9">
    <location>
        <begin position="255"/>
        <end position="348"/>
    </location>
</feature>
<evidence type="ECO:0000313" key="11">
    <source>
        <dbReference type="Proteomes" id="UP000293874"/>
    </source>
</evidence>
<dbReference type="Gene3D" id="2.170.130.10">
    <property type="entry name" value="TonB-dependent receptor, plug domain"/>
    <property type="match status" value="1"/>
</dbReference>
<dbReference type="Pfam" id="PF07715">
    <property type="entry name" value="Plug"/>
    <property type="match status" value="1"/>
</dbReference>
<keyword evidence="5 7" id="KW-0472">Membrane</keyword>
<evidence type="ECO:0000313" key="10">
    <source>
        <dbReference type="EMBL" id="RZS64001.1"/>
    </source>
</evidence>
<evidence type="ECO:0000259" key="9">
    <source>
        <dbReference type="Pfam" id="PF07715"/>
    </source>
</evidence>
<dbReference type="InterPro" id="IPR039426">
    <property type="entry name" value="TonB-dep_rcpt-like"/>
</dbReference>
<evidence type="ECO:0000256" key="7">
    <source>
        <dbReference type="PROSITE-ProRule" id="PRU01360"/>
    </source>
</evidence>
<name>A0A4Q7M8R3_9BACT</name>
<reference evidence="10 11" key="1">
    <citation type="submission" date="2019-02" db="EMBL/GenBank/DDBJ databases">
        <title>Genomic Encyclopedia of Type Strains, Phase IV (KMG-IV): sequencing the most valuable type-strain genomes for metagenomic binning, comparative biology and taxonomic classification.</title>
        <authorList>
            <person name="Goeker M."/>
        </authorList>
    </citation>
    <scope>NUCLEOTIDE SEQUENCE [LARGE SCALE GENOMIC DNA]</scope>
    <source>
        <strain evidence="10 11">DSM 18116</strain>
    </source>
</reference>
<proteinExistence type="inferred from homology"/>
<gene>
    <name evidence="10" type="ORF">EV199_6101</name>
</gene>
<evidence type="ECO:0000256" key="8">
    <source>
        <dbReference type="SAM" id="Phobius"/>
    </source>
</evidence>
<dbReference type="InterPro" id="IPR023996">
    <property type="entry name" value="TonB-dep_OMP_SusC/RagA"/>
</dbReference>
<dbReference type="SUPFAM" id="SSF49464">
    <property type="entry name" value="Carboxypeptidase regulatory domain-like"/>
    <property type="match status" value="1"/>
</dbReference>
<comment type="subcellular location">
    <subcellularLocation>
        <location evidence="1 7">Cell outer membrane</location>
        <topology evidence="1 7">Multi-pass membrane protein</topology>
    </subcellularLocation>
</comment>
<dbReference type="InterPro" id="IPR012910">
    <property type="entry name" value="Plug_dom"/>
</dbReference>
<keyword evidence="11" id="KW-1185">Reference proteome</keyword>
<dbReference type="PROSITE" id="PS52016">
    <property type="entry name" value="TONB_DEPENDENT_REC_3"/>
    <property type="match status" value="1"/>
</dbReference>
<evidence type="ECO:0000256" key="4">
    <source>
        <dbReference type="ARBA" id="ARBA00022692"/>
    </source>
</evidence>
<evidence type="ECO:0000256" key="3">
    <source>
        <dbReference type="ARBA" id="ARBA00022452"/>
    </source>
</evidence>
<dbReference type="SUPFAM" id="SSF56935">
    <property type="entry name" value="Porins"/>
    <property type="match status" value="1"/>
</dbReference>
<dbReference type="AlphaFoldDB" id="A0A4Q7M8R3"/>
<feature type="transmembrane region" description="Helical" evidence="8">
    <location>
        <begin position="45"/>
        <end position="62"/>
    </location>
</feature>
<evidence type="ECO:0000256" key="1">
    <source>
        <dbReference type="ARBA" id="ARBA00004571"/>
    </source>
</evidence>
<dbReference type="EMBL" id="SGXA01000007">
    <property type="protein sequence ID" value="RZS64001.1"/>
    <property type="molecule type" value="Genomic_DNA"/>
</dbReference>
<organism evidence="10 11">
    <name type="scientific">Pseudobacter ginsenosidimutans</name>
    <dbReference type="NCBI Taxonomy" id="661488"/>
    <lineage>
        <taxon>Bacteria</taxon>
        <taxon>Pseudomonadati</taxon>
        <taxon>Bacteroidota</taxon>
        <taxon>Chitinophagia</taxon>
        <taxon>Chitinophagales</taxon>
        <taxon>Chitinophagaceae</taxon>
        <taxon>Pseudobacter</taxon>
    </lineage>
</organism>
<keyword evidence="3 7" id="KW-1134">Transmembrane beta strand</keyword>
<comment type="caution">
    <text evidence="10">The sequence shown here is derived from an EMBL/GenBank/DDBJ whole genome shotgun (WGS) entry which is preliminary data.</text>
</comment>
<dbReference type="Proteomes" id="UP000293874">
    <property type="component" value="Unassembled WGS sequence"/>
</dbReference>
<keyword evidence="4 7" id="KW-0812">Transmembrane</keyword>
<keyword evidence="8" id="KW-1133">Transmembrane helix</keyword>
<dbReference type="NCBIfam" id="TIGR04057">
    <property type="entry name" value="SusC_RagA_signa"/>
    <property type="match status" value="1"/>
</dbReference>
<accession>A0A4Q7M8R3</accession>
<evidence type="ECO:0000256" key="5">
    <source>
        <dbReference type="ARBA" id="ARBA00023136"/>
    </source>
</evidence>
<dbReference type="NCBIfam" id="TIGR04056">
    <property type="entry name" value="OMP_RagA_SusC"/>
    <property type="match status" value="1"/>
</dbReference>
<protein>
    <submittedName>
        <fullName evidence="10">TonB-linked SusC/RagA family outer membrane protein</fullName>
    </submittedName>
</protein>